<reference evidence="2" key="1">
    <citation type="submission" date="2024-02" db="UniProtKB">
        <authorList>
            <consortium name="WormBaseParasite"/>
        </authorList>
    </citation>
    <scope>IDENTIFICATION</scope>
</reference>
<dbReference type="PANTHER" id="PTHR35373">
    <property type="entry name" value="PROTEIN CBG16894"/>
    <property type="match status" value="1"/>
</dbReference>
<evidence type="ECO:0000313" key="2">
    <source>
        <dbReference type="WBParaSite" id="MBELARI_LOCUS20779"/>
    </source>
</evidence>
<protein>
    <submittedName>
        <fullName evidence="2">Uncharacterized protein</fullName>
    </submittedName>
</protein>
<dbReference type="AlphaFoldDB" id="A0AAF3J7C8"/>
<name>A0AAF3J7C8_9BILA</name>
<keyword evidence="1" id="KW-1185">Reference proteome</keyword>
<organism evidence="1 2">
    <name type="scientific">Mesorhabditis belari</name>
    <dbReference type="NCBI Taxonomy" id="2138241"/>
    <lineage>
        <taxon>Eukaryota</taxon>
        <taxon>Metazoa</taxon>
        <taxon>Ecdysozoa</taxon>
        <taxon>Nematoda</taxon>
        <taxon>Chromadorea</taxon>
        <taxon>Rhabditida</taxon>
        <taxon>Rhabditina</taxon>
        <taxon>Rhabditomorpha</taxon>
        <taxon>Rhabditoidea</taxon>
        <taxon>Rhabditidae</taxon>
        <taxon>Mesorhabditinae</taxon>
        <taxon>Mesorhabditis</taxon>
    </lineage>
</organism>
<dbReference type="Proteomes" id="UP000887575">
    <property type="component" value="Unassembled WGS sequence"/>
</dbReference>
<accession>A0AAF3J7C8</accession>
<evidence type="ECO:0000313" key="1">
    <source>
        <dbReference type="Proteomes" id="UP000887575"/>
    </source>
</evidence>
<proteinExistence type="predicted"/>
<dbReference type="WBParaSite" id="MBELARI_LOCUS20779">
    <property type="protein sequence ID" value="MBELARI_LOCUS20779"/>
    <property type="gene ID" value="MBELARI_LOCUS20779"/>
</dbReference>
<sequence>MASSATNFAQRYLSLIRRRKMCLLYADEFVTLNDYNLTIRNFHFPSKRDRKIQLENITIVYFEDQETCKYSTTSTWGKATSPIFWALDMKRELHCLPGVRSKRSNVVLDIGQELKIGFTVEDIDAFMESMRNCLDYHVIIVNSINL</sequence>
<dbReference type="PANTHER" id="PTHR35373:SF4">
    <property type="entry name" value="PEPTIDASE_M16_M DOMAIN-CONTAINING PROTEIN"/>
    <property type="match status" value="1"/>
</dbReference>